<gene>
    <name evidence="1" type="ORF">CO007_05050</name>
</gene>
<accession>A0A2M8GLB0</accession>
<dbReference type="EMBL" id="PFQK01000089">
    <property type="protein sequence ID" value="PJC81337.1"/>
    <property type="molecule type" value="Genomic_DNA"/>
</dbReference>
<evidence type="ECO:0000313" key="2">
    <source>
        <dbReference type="Proteomes" id="UP000229370"/>
    </source>
</evidence>
<evidence type="ECO:0000313" key="1">
    <source>
        <dbReference type="EMBL" id="PJC81337.1"/>
    </source>
</evidence>
<dbReference type="InterPro" id="IPR009561">
    <property type="entry name" value="DUF1177"/>
</dbReference>
<comment type="caution">
    <text evidence="1">The sequence shown here is derived from an EMBL/GenBank/DDBJ whole genome shotgun (WGS) entry which is preliminary data.</text>
</comment>
<reference evidence="2" key="1">
    <citation type="submission" date="2017-09" db="EMBL/GenBank/DDBJ databases">
        <title>Depth-based differentiation of microbial function through sediment-hosted aquifers and enrichment of novel symbionts in the deep terrestrial subsurface.</title>
        <authorList>
            <person name="Probst A.J."/>
            <person name="Ladd B."/>
            <person name="Jarett J.K."/>
            <person name="Geller-Mcgrath D.E."/>
            <person name="Sieber C.M.K."/>
            <person name="Emerson J.B."/>
            <person name="Anantharaman K."/>
            <person name="Thomas B.C."/>
            <person name="Malmstrom R."/>
            <person name="Stieglmeier M."/>
            <person name="Klingl A."/>
            <person name="Woyke T."/>
            <person name="Ryan C.M."/>
            <person name="Banfield J.F."/>
        </authorList>
    </citation>
    <scope>NUCLEOTIDE SEQUENCE [LARGE SCALE GENOMIC DNA]</scope>
</reference>
<dbReference type="Proteomes" id="UP000229370">
    <property type="component" value="Unassembled WGS sequence"/>
</dbReference>
<protein>
    <submittedName>
        <fullName evidence="1">DUF1177 domain-containing protein</fullName>
    </submittedName>
</protein>
<dbReference type="Pfam" id="PF06675">
    <property type="entry name" value="DUF1177"/>
    <property type="match status" value="1"/>
</dbReference>
<dbReference type="AlphaFoldDB" id="A0A2M8GLB0"/>
<sequence>MIVSEILTIYDLLDRPGKPGGLIFKLFKKYAKTKISLKRVREKTGETEFLKIIIPGKKGKQKGGRAPTLGIIGRLGGVGARPEIVGFVSDGDGALAVLSTALRLVKMAKQGDQLMGDIILTTHVCTNAPTTSHNPVPFMGSPVDLATMNKYEVDEKMEAILSVDTSRGNKIINHNGFAISPTIKEGYILRISDDLLSIMEQTTGKLSVTFPITTQDITPYGNGIYHFNSILQPATATKTPVVGVAITSEVPVAGCATGITNINQIDSVGRFLIEVAQRFGKSQCQFYDKTEFQIIIKKYGCLRKLQELR</sequence>
<proteinExistence type="predicted"/>
<name>A0A2M8GLB0_9BACT</name>
<organism evidence="1 2">
    <name type="scientific">Candidatus Roizmanbacteria bacterium CG_4_8_14_3_um_filter_36_10</name>
    <dbReference type="NCBI Taxonomy" id="1974834"/>
    <lineage>
        <taxon>Bacteria</taxon>
        <taxon>Candidatus Roizmaniibacteriota</taxon>
    </lineage>
</organism>